<dbReference type="InterPro" id="IPR004364">
    <property type="entry name" value="Aa-tRNA-synt_II"/>
</dbReference>
<dbReference type="GO" id="GO:0004816">
    <property type="term" value="F:asparagine-tRNA ligase activity"/>
    <property type="evidence" value="ECO:0007669"/>
    <property type="project" value="UniProtKB-EC"/>
</dbReference>
<comment type="catalytic activity">
    <reaction evidence="11">
        <text>tRNA(Asn) + L-asparagine + ATP = L-asparaginyl-tRNA(Asn) + AMP + diphosphate + H(+)</text>
        <dbReference type="Rhea" id="RHEA:11180"/>
        <dbReference type="Rhea" id="RHEA-COMP:9659"/>
        <dbReference type="Rhea" id="RHEA-COMP:9674"/>
        <dbReference type="ChEBI" id="CHEBI:15378"/>
        <dbReference type="ChEBI" id="CHEBI:30616"/>
        <dbReference type="ChEBI" id="CHEBI:33019"/>
        <dbReference type="ChEBI" id="CHEBI:58048"/>
        <dbReference type="ChEBI" id="CHEBI:78442"/>
        <dbReference type="ChEBI" id="CHEBI:78515"/>
        <dbReference type="ChEBI" id="CHEBI:456215"/>
        <dbReference type="EC" id="6.1.1.22"/>
    </reaction>
</comment>
<evidence type="ECO:0000256" key="11">
    <source>
        <dbReference type="ARBA" id="ARBA00047844"/>
    </source>
</evidence>
<evidence type="ECO:0000256" key="5">
    <source>
        <dbReference type="ARBA" id="ARBA00022598"/>
    </source>
</evidence>
<evidence type="ECO:0000256" key="8">
    <source>
        <dbReference type="ARBA" id="ARBA00022917"/>
    </source>
</evidence>
<evidence type="ECO:0000256" key="12">
    <source>
        <dbReference type="SAM" id="MobiDB-lite"/>
    </source>
</evidence>
<keyword evidence="4" id="KW-0963">Cytoplasm</keyword>
<dbReference type="InterPro" id="IPR002312">
    <property type="entry name" value="Asp/Asn-tRNA-synth_IIb"/>
</dbReference>
<comment type="similarity">
    <text evidence="2">Belongs to the class-II aminoacyl-tRNA synthetase family.</text>
</comment>
<dbReference type="InterPro" id="IPR004522">
    <property type="entry name" value="Asn-tRNA-ligase"/>
</dbReference>
<dbReference type="Gene3D" id="3.30.930.10">
    <property type="entry name" value="Bira Bifunctional Protein, Domain 2"/>
    <property type="match status" value="1"/>
</dbReference>
<dbReference type="EMBL" id="LN483124">
    <property type="protein sequence ID" value="CED82493.1"/>
    <property type="molecule type" value="Genomic_DNA"/>
</dbReference>
<dbReference type="InterPro" id="IPR012340">
    <property type="entry name" value="NA-bd_OB-fold"/>
</dbReference>
<dbReference type="EC" id="6.1.1.22" evidence="3"/>
<feature type="region of interest" description="Disordered" evidence="12">
    <location>
        <begin position="112"/>
        <end position="131"/>
    </location>
</feature>
<dbReference type="GO" id="GO:0006421">
    <property type="term" value="P:asparaginyl-tRNA aminoacylation"/>
    <property type="evidence" value="ECO:0007669"/>
    <property type="project" value="InterPro"/>
</dbReference>
<dbReference type="Pfam" id="PF20917">
    <property type="entry name" value="AsnRS_N"/>
    <property type="match status" value="1"/>
</dbReference>
<keyword evidence="8" id="KW-0648">Protein biosynthesis</keyword>
<sequence>MAESILQKSKDNVIKALSQATESLGVGTTVYVDETLDASSLSTTPTGTKEAPYPSSVAAFLAHGLEASIIVKKAKLPSAPADEPAPDYEPITGSGLKKAKKLYEQEKKKLEKAEAGKEKAAKEAAENRLREEKKREEAKSIVLKEDESLEKAIRSKVFSLTEKRDKRVRVFGWVHRLRQQKDLTFITLRDGSGLLQCVLSGDLCKTLDALDLNLEASVEIVGTVRLVPEGAHAPGGHELIADWWRVIGAAPGGEEAFSNKITADASPDVIADQRHLALRGETASSVLKVRASVLSSFRKAFESKDILEVTPPCMVQTSVEGGSSLFVIDYYGTEAYLTQSSQLYLETCLPSLGDVYCIQESFRAENSHTRRHLSEYTHLEAELAFITFDDLMDHIEDMICKVIDQVLADPITSQLIQTLNPSFKAPQRPFTRLDYRQAIAYLQENEILCEDEETHEMRPHRIGDDIAEAAERKMTDQMGVPVFLTRFPKEIKAFYMKLCPGDEAYTESCDLLMPGVGEIVGGSMRITEIAELLAGYKREGIDPSPYYWFTDQRKYGTCEHGGYGLGVERFLAWMTGRWTVRECSLYARYPGRCKP</sequence>
<name>A0A0F7SR02_PHARH</name>
<evidence type="ECO:0000256" key="4">
    <source>
        <dbReference type="ARBA" id="ARBA00022490"/>
    </source>
</evidence>
<dbReference type="CDD" id="cd00776">
    <property type="entry name" value="AsxRS_core"/>
    <property type="match status" value="1"/>
</dbReference>
<dbReference type="SUPFAM" id="SSF50249">
    <property type="entry name" value="Nucleic acid-binding proteins"/>
    <property type="match status" value="1"/>
</dbReference>
<evidence type="ECO:0000256" key="3">
    <source>
        <dbReference type="ARBA" id="ARBA00012816"/>
    </source>
</evidence>
<dbReference type="InterPro" id="IPR045864">
    <property type="entry name" value="aa-tRNA-synth_II/BPL/LPL"/>
</dbReference>
<evidence type="ECO:0000256" key="2">
    <source>
        <dbReference type="ARBA" id="ARBA00008226"/>
    </source>
</evidence>
<dbReference type="CDD" id="cd04323">
    <property type="entry name" value="AsnRS_cyto_like_N"/>
    <property type="match status" value="1"/>
</dbReference>
<dbReference type="InterPro" id="IPR048952">
    <property type="entry name" value="AsnRS_N"/>
</dbReference>
<accession>A0A0F7SR02</accession>
<dbReference type="AlphaFoldDB" id="A0A0F7SR02"/>
<protein>
    <recommendedName>
        <fullName evidence="3">asparagine--tRNA ligase</fullName>
        <ecNumber evidence="3">6.1.1.22</ecNumber>
    </recommendedName>
    <alternativeName>
        <fullName evidence="10">Asparaginyl-tRNA synthetase</fullName>
    </alternativeName>
</protein>
<keyword evidence="5" id="KW-0436">Ligase</keyword>
<evidence type="ECO:0000256" key="7">
    <source>
        <dbReference type="ARBA" id="ARBA00022840"/>
    </source>
</evidence>
<keyword evidence="9 14" id="KW-0030">Aminoacyl-tRNA synthetase</keyword>
<evidence type="ECO:0000256" key="10">
    <source>
        <dbReference type="ARBA" id="ARBA00029886"/>
    </source>
</evidence>
<dbReference type="Pfam" id="PF01336">
    <property type="entry name" value="tRNA_anti-codon"/>
    <property type="match status" value="1"/>
</dbReference>
<dbReference type="PRINTS" id="PR01042">
    <property type="entry name" value="TRNASYNTHASP"/>
</dbReference>
<dbReference type="Gene3D" id="2.40.50.140">
    <property type="entry name" value="Nucleic acid-binding proteins"/>
    <property type="match status" value="1"/>
</dbReference>
<proteinExistence type="inferred from homology"/>
<dbReference type="InterPro" id="IPR006195">
    <property type="entry name" value="aa-tRNA-synth_II"/>
</dbReference>
<evidence type="ECO:0000256" key="9">
    <source>
        <dbReference type="ARBA" id="ARBA00023146"/>
    </source>
</evidence>
<evidence type="ECO:0000256" key="6">
    <source>
        <dbReference type="ARBA" id="ARBA00022741"/>
    </source>
</evidence>
<feature type="domain" description="Aminoacyl-transfer RNA synthetases class-II family profile" evidence="13">
    <location>
        <begin position="287"/>
        <end position="590"/>
    </location>
</feature>
<dbReference type="GO" id="GO:0003676">
    <property type="term" value="F:nucleic acid binding"/>
    <property type="evidence" value="ECO:0007669"/>
    <property type="project" value="InterPro"/>
</dbReference>
<dbReference type="PROSITE" id="PS50862">
    <property type="entry name" value="AA_TRNA_LIGASE_II"/>
    <property type="match status" value="1"/>
</dbReference>
<reference evidence="14" key="1">
    <citation type="submission" date="2014-08" db="EMBL/GenBank/DDBJ databases">
        <authorList>
            <person name="Sharma Rahul"/>
            <person name="Thines Marco"/>
        </authorList>
    </citation>
    <scope>NUCLEOTIDE SEQUENCE</scope>
</reference>
<organism evidence="14">
    <name type="scientific">Phaffia rhodozyma</name>
    <name type="common">Yeast</name>
    <name type="synonym">Xanthophyllomyces dendrorhous</name>
    <dbReference type="NCBI Taxonomy" id="264483"/>
    <lineage>
        <taxon>Eukaryota</taxon>
        <taxon>Fungi</taxon>
        <taxon>Dikarya</taxon>
        <taxon>Basidiomycota</taxon>
        <taxon>Agaricomycotina</taxon>
        <taxon>Tremellomycetes</taxon>
        <taxon>Cystofilobasidiales</taxon>
        <taxon>Mrakiaceae</taxon>
        <taxon>Phaffia</taxon>
    </lineage>
</organism>
<dbReference type="GO" id="GO:0005524">
    <property type="term" value="F:ATP binding"/>
    <property type="evidence" value="ECO:0007669"/>
    <property type="project" value="UniProtKB-KW"/>
</dbReference>
<dbReference type="PANTHER" id="PTHR22594:SF16">
    <property type="entry name" value="ASPARAGINE--TRNA LIGASE, CYTOPLASMIC"/>
    <property type="match status" value="1"/>
</dbReference>
<dbReference type="NCBIfam" id="TIGR00457">
    <property type="entry name" value="asnS"/>
    <property type="match status" value="1"/>
</dbReference>
<dbReference type="Gene3D" id="3.30.1910.20">
    <property type="entry name" value="asparaginyl-tRNA synthetase, N-terminal domain"/>
    <property type="match status" value="1"/>
</dbReference>
<keyword evidence="7" id="KW-0067">ATP-binding</keyword>
<dbReference type="SUPFAM" id="SSF55681">
    <property type="entry name" value="Class II aaRS and biotin synthetases"/>
    <property type="match status" value="1"/>
</dbReference>
<evidence type="ECO:0000256" key="1">
    <source>
        <dbReference type="ARBA" id="ARBA00004496"/>
    </source>
</evidence>
<dbReference type="PANTHER" id="PTHR22594">
    <property type="entry name" value="ASPARTYL/LYSYL-TRNA SYNTHETASE"/>
    <property type="match status" value="1"/>
</dbReference>
<evidence type="ECO:0000313" key="14">
    <source>
        <dbReference type="EMBL" id="CED82493.1"/>
    </source>
</evidence>
<dbReference type="Pfam" id="PF00152">
    <property type="entry name" value="tRNA-synt_2"/>
    <property type="match status" value="1"/>
</dbReference>
<evidence type="ECO:0000259" key="13">
    <source>
        <dbReference type="PROSITE" id="PS50862"/>
    </source>
</evidence>
<dbReference type="InterPro" id="IPR004365">
    <property type="entry name" value="NA-bd_OB_tRNA"/>
</dbReference>
<dbReference type="GO" id="GO:0005737">
    <property type="term" value="C:cytoplasm"/>
    <property type="evidence" value="ECO:0007669"/>
    <property type="project" value="UniProtKB-SubCell"/>
</dbReference>
<comment type="subcellular location">
    <subcellularLocation>
        <location evidence="1">Cytoplasm</location>
    </subcellularLocation>
</comment>
<keyword evidence="6" id="KW-0547">Nucleotide-binding</keyword>